<dbReference type="Gene3D" id="1.10.10.60">
    <property type="entry name" value="Homeodomain-like"/>
    <property type="match status" value="2"/>
</dbReference>
<name>A0ABV1L450_9BACL</name>
<proteinExistence type="predicted"/>
<keyword evidence="6" id="KW-1185">Reference proteome</keyword>
<keyword evidence="3" id="KW-0804">Transcription</keyword>
<dbReference type="PROSITE" id="PS01124">
    <property type="entry name" value="HTH_ARAC_FAMILY_2"/>
    <property type="match status" value="1"/>
</dbReference>
<gene>
    <name evidence="5" type="ORF">QJS35_32500</name>
</gene>
<evidence type="ECO:0000313" key="6">
    <source>
        <dbReference type="Proteomes" id="UP001493487"/>
    </source>
</evidence>
<evidence type="ECO:0000313" key="5">
    <source>
        <dbReference type="EMBL" id="MEQ4487108.1"/>
    </source>
</evidence>
<dbReference type="InterPro" id="IPR020449">
    <property type="entry name" value="Tscrpt_reg_AraC-type_HTH"/>
</dbReference>
<dbReference type="SMART" id="SM00342">
    <property type="entry name" value="HTH_ARAC"/>
    <property type="match status" value="1"/>
</dbReference>
<accession>A0ABV1L450</accession>
<dbReference type="SUPFAM" id="SSF46689">
    <property type="entry name" value="Homeodomain-like"/>
    <property type="match status" value="2"/>
</dbReference>
<reference evidence="5 6" key="1">
    <citation type="journal article" date="2023" name="Genome Announc.">
        <title>Pan-Genome Analyses of the Genus Cohnella and Proposal of the Novel Species Cohnella silvisoli sp. nov., Isolated from Forest Soil.</title>
        <authorList>
            <person name="Wang C."/>
            <person name="Mao L."/>
            <person name="Bao G."/>
            <person name="Zhu H."/>
        </authorList>
    </citation>
    <scope>NUCLEOTIDE SEQUENCE [LARGE SCALE GENOMIC DNA]</scope>
    <source>
        <strain evidence="5 6">NL03-T5-1</strain>
    </source>
</reference>
<evidence type="ECO:0000256" key="2">
    <source>
        <dbReference type="ARBA" id="ARBA00023125"/>
    </source>
</evidence>
<dbReference type="PANTHER" id="PTHR43280:SF30">
    <property type="entry name" value="MMSAB OPERON REGULATORY PROTEIN"/>
    <property type="match status" value="1"/>
</dbReference>
<keyword evidence="2" id="KW-0238">DNA-binding</keyword>
<dbReference type="RefSeq" id="WP_232190161.1">
    <property type="nucleotide sequence ID" value="NZ_JAIOAP010000028.1"/>
</dbReference>
<dbReference type="Proteomes" id="UP001493487">
    <property type="component" value="Unassembled WGS sequence"/>
</dbReference>
<dbReference type="Pfam" id="PF12833">
    <property type="entry name" value="HTH_18"/>
    <property type="match status" value="1"/>
</dbReference>
<evidence type="ECO:0000259" key="4">
    <source>
        <dbReference type="PROSITE" id="PS01124"/>
    </source>
</evidence>
<dbReference type="Gene3D" id="2.60.120.280">
    <property type="entry name" value="Regulatory protein AraC"/>
    <property type="match status" value="1"/>
</dbReference>
<dbReference type="InterPro" id="IPR009057">
    <property type="entry name" value="Homeodomain-like_sf"/>
</dbReference>
<keyword evidence="1" id="KW-0805">Transcription regulation</keyword>
<dbReference type="EMBL" id="JASKHM010000029">
    <property type="protein sequence ID" value="MEQ4487108.1"/>
    <property type="molecule type" value="Genomic_DNA"/>
</dbReference>
<dbReference type="PANTHER" id="PTHR43280">
    <property type="entry name" value="ARAC-FAMILY TRANSCRIPTIONAL REGULATOR"/>
    <property type="match status" value="1"/>
</dbReference>
<dbReference type="PRINTS" id="PR00032">
    <property type="entry name" value="HTHARAC"/>
</dbReference>
<sequence>MNGRGLEEETPRDNPGVFISEHYRKGFGYTTFRSNGTDDWLIAFTLSGEGVFEDGGDMFRCASGDLALVPPRLRHHYYTPQGAEWEFVWAHFKPKPYWSHLLRLPVRLNGLMTVRIETPAIHERIRGTFERIIGDSLDMETNWEELCLSALEEILLLVHRQLAVDEKGLQDPRVQSVLERLTADIRRRHSIRELAASVNLSPSRLTHLFKEQTGESVVEALNHIRLRLAARYLRGNDESVGHIAREVGIPDPFYFAKRFKARYGVSPSEYRASFRRF</sequence>
<protein>
    <submittedName>
        <fullName evidence="5">Helix-turn-helix domain-containing protein</fullName>
    </submittedName>
</protein>
<evidence type="ECO:0000256" key="3">
    <source>
        <dbReference type="ARBA" id="ARBA00023163"/>
    </source>
</evidence>
<feature type="domain" description="HTH araC/xylS-type" evidence="4">
    <location>
        <begin position="175"/>
        <end position="273"/>
    </location>
</feature>
<dbReference type="InterPro" id="IPR018060">
    <property type="entry name" value="HTH_AraC"/>
</dbReference>
<comment type="caution">
    <text evidence="5">The sequence shown here is derived from an EMBL/GenBank/DDBJ whole genome shotgun (WGS) entry which is preliminary data.</text>
</comment>
<dbReference type="InterPro" id="IPR037923">
    <property type="entry name" value="HTH-like"/>
</dbReference>
<organism evidence="5 6">
    <name type="scientific">Cohnella silvisoli</name>
    <dbReference type="NCBI Taxonomy" id="2873699"/>
    <lineage>
        <taxon>Bacteria</taxon>
        <taxon>Bacillati</taxon>
        <taxon>Bacillota</taxon>
        <taxon>Bacilli</taxon>
        <taxon>Bacillales</taxon>
        <taxon>Paenibacillaceae</taxon>
        <taxon>Cohnella</taxon>
    </lineage>
</organism>
<dbReference type="InterPro" id="IPR003313">
    <property type="entry name" value="AraC-bd"/>
</dbReference>
<evidence type="ECO:0000256" key="1">
    <source>
        <dbReference type="ARBA" id="ARBA00023015"/>
    </source>
</evidence>
<dbReference type="Pfam" id="PF02311">
    <property type="entry name" value="AraC_binding"/>
    <property type="match status" value="1"/>
</dbReference>
<dbReference type="SUPFAM" id="SSF51215">
    <property type="entry name" value="Regulatory protein AraC"/>
    <property type="match status" value="1"/>
</dbReference>